<dbReference type="AlphaFoldDB" id="F4L3Z5"/>
<keyword evidence="14" id="KW-1185">Reference proteome</keyword>
<protein>
    <submittedName>
        <fullName evidence="13">TonB-dependent receptor</fullName>
    </submittedName>
</protein>
<proteinExistence type="inferred from homology"/>
<dbReference type="STRING" id="760192.Halhy_1827"/>
<feature type="domain" description="TonB-dependent receptor plug" evidence="12">
    <location>
        <begin position="122"/>
        <end position="229"/>
    </location>
</feature>
<name>F4L3Z5_HALH1</name>
<keyword evidence="6 10" id="KW-0798">TonB box</keyword>
<dbReference type="InterPro" id="IPR000531">
    <property type="entry name" value="Beta-barrel_TonB"/>
</dbReference>
<dbReference type="SUPFAM" id="SSF56935">
    <property type="entry name" value="Porins"/>
    <property type="match status" value="1"/>
</dbReference>
<dbReference type="Pfam" id="PF07715">
    <property type="entry name" value="Plug"/>
    <property type="match status" value="1"/>
</dbReference>
<gene>
    <name evidence="13" type="ordered locus">Halhy_1827</name>
</gene>
<keyword evidence="9" id="KW-0998">Cell outer membrane</keyword>
<evidence type="ECO:0000313" key="13">
    <source>
        <dbReference type="EMBL" id="AEE49712.1"/>
    </source>
</evidence>
<dbReference type="PANTHER" id="PTHR30069">
    <property type="entry name" value="TONB-DEPENDENT OUTER MEMBRANE RECEPTOR"/>
    <property type="match status" value="1"/>
</dbReference>
<dbReference type="KEGG" id="hhy:Halhy_1827"/>
<dbReference type="Pfam" id="PF00593">
    <property type="entry name" value="TonB_dep_Rec_b-barrel"/>
    <property type="match status" value="1"/>
</dbReference>
<evidence type="ECO:0000313" key="14">
    <source>
        <dbReference type="Proteomes" id="UP000008461"/>
    </source>
</evidence>
<reference key="2">
    <citation type="submission" date="2011-04" db="EMBL/GenBank/DDBJ databases">
        <title>Complete sequence of chromosome of Haliscomenobacter hydrossis DSM 1100.</title>
        <authorList>
            <consortium name="US DOE Joint Genome Institute (JGI-PGF)"/>
            <person name="Lucas S."/>
            <person name="Han J."/>
            <person name="Lapidus A."/>
            <person name="Bruce D."/>
            <person name="Goodwin L."/>
            <person name="Pitluck S."/>
            <person name="Peters L."/>
            <person name="Kyrpides N."/>
            <person name="Mavromatis K."/>
            <person name="Ivanova N."/>
            <person name="Ovchinnikova G."/>
            <person name="Pagani I."/>
            <person name="Daligault H."/>
            <person name="Detter J.C."/>
            <person name="Han C."/>
            <person name="Land M."/>
            <person name="Hauser L."/>
            <person name="Markowitz V."/>
            <person name="Cheng J.-F."/>
            <person name="Hugenholtz P."/>
            <person name="Woyke T."/>
            <person name="Wu D."/>
            <person name="Verbarg S."/>
            <person name="Frueling A."/>
            <person name="Brambilla E."/>
            <person name="Klenk H.-P."/>
            <person name="Eisen J.A."/>
        </authorList>
    </citation>
    <scope>NUCLEOTIDE SEQUENCE</scope>
    <source>
        <strain>DSM 1100</strain>
    </source>
</reference>
<sequence length="919" mass="103251">MRYMKYVSPLLLLFCLLGIPLRAQVLLKGQVQEAQSGKALAGASVLEIGSINGTATDSSGYFALVVTGNTDSWTLEMSMVGFRTQVIEVTQPNKLISVRLEEDITFLNTITVAGSRLRERIIDVPVSVEFLDRQSIANAASPTFYDALESIKGLQMATVSLGFKVPNSRGFMNTTNVRFIQLVDGADNQAPHIGSPIANALGPNELDIEQAELIPGVSSALYGMNALNGLLQLSTKSPFEHTGLSLYQRVGLTHVNNSLSAPQINTETNLRWAQKIRKRWAYKLNLGFMRGQDWIADDLSDLAIGANASTSLPDGPSNPAYDPVNGYGNERSNRRTLSLAGKNYQVARTGYYEREVTNYNVQNLKGDFTLAFRPIEGSELSYTYRIGEVNNVYQRSNRFRLQDYLLQQHQLRYRSGQLTASAYVTLENTGRSYNLRSMGENLDRQVKTDDQWFADYRTRFPQATAQDDNVLKAHQLARAYADSGRLVPGTSAFTTRLNQLADINNWDIGAALRVVSRLYHAEAQYNFSPLVKQFELLAGAELRQYEVIPDGNYFVKPGDVEGNLLYGKFGGFVQIADRFFRNKLKLSATLRLDKNQYFKPVFNPRLALLYHVNENSSLRVSWQEGYRFPSLFEGFSNINSGGVKRVGGLPIMSKGLGVFENSYLRSTADAFVTAVNNDVNRNGLKQSEAIVKNQNLLKRNPYTYLKPEYVSSYEIGYKGIFAEGKILLDADIYFNAYRNFMAQVEVNLPLGKNVDSIGYYLFNRNSNERYRLWTNSSSRVFNYGGSLGLKYLNWFKSFNLNANLSYAKLNRKETQDGLEESFNTPEFMVNASLGNPSIFNQIGFNLTWRWQSAFLWQSFIANGNAPAYSTLDGQLTFHVPDWKMSVKMGGANLLNRYYLPFIAGPNIGGHYYLSIKYGL</sequence>
<dbReference type="Gene3D" id="2.40.170.20">
    <property type="entry name" value="TonB-dependent receptor, beta-barrel domain"/>
    <property type="match status" value="1"/>
</dbReference>
<dbReference type="Proteomes" id="UP000008461">
    <property type="component" value="Chromosome"/>
</dbReference>
<keyword evidence="5" id="KW-0732">Signal</keyword>
<evidence type="ECO:0000256" key="6">
    <source>
        <dbReference type="ARBA" id="ARBA00023077"/>
    </source>
</evidence>
<evidence type="ECO:0000259" key="11">
    <source>
        <dbReference type="Pfam" id="PF00593"/>
    </source>
</evidence>
<evidence type="ECO:0000256" key="4">
    <source>
        <dbReference type="ARBA" id="ARBA00022692"/>
    </source>
</evidence>
<evidence type="ECO:0000256" key="5">
    <source>
        <dbReference type="ARBA" id="ARBA00022729"/>
    </source>
</evidence>
<dbReference type="eggNOG" id="COG4771">
    <property type="taxonomic scope" value="Bacteria"/>
</dbReference>
<dbReference type="GO" id="GO:0044718">
    <property type="term" value="P:siderophore transmembrane transport"/>
    <property type="evidence" value="ECO:0007669"/>
    <property type="project" value="TreeGrafter"/>
</dbReference>
<dbReference type="InterPro" id="IPR039426">
    <property type="entry name" value="TonB-dep_rcpt-like"/>
</dbReference>
<dbReference type="InterPro" id="IPR037066">
    <property type="entry name" value="Plug_dom_sf"/>
</dbReference>
<evidence type="ECO:0000259" key="12">
    <source>
        <dbReference type="Pfam" id="PF07715"/>
    </source>
</evidence>
<keyword evidence="8 13" id="KW-0675">Receptor</keyword>
<dbReference type="Gene3D" id="2.170.130.10">
    <property type="entry name" value="TonB-dependent receptor, plug domain"/>
    <property type="match status" value="1"/>
</dbReference>
<reference evidence="13 14" key="1">
    <citation type="journal article" date="2011" name="Stand. Genomic Sci.">
        <title>Complete genome sequence of Haliscomenobacter hydrossis type strain (O).</title>
        <authorList>
            <consortium name="US DOE Joint Genome Institute (JGI-PGF)"/>
            <person name="Daligault H."/>
            <person name="Lapidus A."/>
            <person name="Zeytun A."/>
            <person name="Nolan M."/>
            <person name="Lucas S."/>
            <person name="Del Rio T.G."/>
            <person name="Tice H."/>
            <person name="Cheng J.F."/>
            <person name="Tapia R."/>
            <person name="Han C."/>
            <person name="Goodwin L."/>
            <person name="Pitluck S."/>
            <person name="Liolios K."/>
            <person name="Pagani I."/>
            <person name="Ivanova N."/>
            <person name="Huntemann M."/>
            <person name="Mavromatis K."/>
            <person name="Mikhailova N."/>
            <person name="Pati A."/>
            <person name="Chen A."/>
            <person name="Palaniappan K."/>
            <person name="Land M."/>
            <person name="Hauser L."/>
            <person name="Brambilla E.M."/>
            <person name="Rohde M."/>
            <person name="Verbarg S."/>
            <person name="Goker M."/>
            <person name="Bristow J."/>
            <person name="Eisen J.A."/>
            <person name="Markowitz V."/>
            <person name="Hugenholtz P."/>
            <person name="Kyrpides N.C."/>
            <person name="Klenk H.P."/>
            <person name="Woyke T."/>
        </authorList>
    </citation>
    <scope>NUCLEOTIDE SEQUENCE [LARGE SCALE GENOMIC DNA]</scope>
    <source>
        <strain evidence="14">ATCC 27775 / DSM 1100 / LMG 10767 / O</strain>
    </source>
</reference>
<keyword evidence="3" id="KW-1134">Transmembrane beta strand</keyword>
<evidence type="ECO:0000256" key="9">
    <source>
        <dbReference type="ARBA" id="ARBA00023237"/>
    </source>
</evidence>
<dbReference type="InterPro" id="IPR036942">
    <property type="entry name" value="Beta-barrel_TonB_sf"/>
</dbReference>
<dbReference type="SUPFAM" id="SSF49464">
    <property type="entry name" value="Carboxypeptidase regulatory domain-like"/>
    <property type="match status" value="1"/>
</dbReference>
<keyword evidence="2" id="KW-0813">Transport</keyword>
<evidence type="ECO:0000256" key="7">
    <source>
        <dbReference type="ARBA" id="ARBA00023136"/>
    </source>
</evidence>
<dbReference type="GO" id="GO:0015344">
    <property type="term" value="F:siderophore uptake transmembrane transporter activity"/>
    <property type="evidence" value="ECO:0007669"/>
    <property type="project" value="TreeGrafter"/>
</dbReference>
<dbReference type="EMBL" id="CP002691">
    <property type="protein sequence ID" value="AEE49712.1"/>
    <property type="molecule type" value="Genomic_DNA"/>
</dbReference>
<dbReference type="OrthoDB" id="1109208at2"/>
<evidence type="ECO:0000256" key="1">
    <source>
        <dbReference type="ARBA" id="ARBA00004571"/>
    </source>
</evidence>
<organism evidence="13 14">
    <name type="scientific">Haliscomenobacter hydrossis (strain ATCC 27775 / DSM 1100 / LMG 10767 / O)</name>
    <dbReference type="NCBI Taxonomy" id="760192"/>
    <lineage>
        <taxon>Bacteria</taxon>
        <taxon>Pseudomonadati</taxon>
        <taxon>Bacteroidota</taxon>
        <taxon>Saprospiria</taxon>
        <taxon>Saprospirales</taxon>
        <taxon>Haliscomenobacteraceae</taxon>
        <taxon>Haliscomenobacter</taxon>
    </lineage>
</organism>
<keyword evidence="4" id="KW-0812">Transmembrane</keyword>
<evidence type="ECO:0000256" key="8">
    <source>
        <dbReference type="ARBA" id="ARBA00023170"/>
    </source>
</evidence>
<accession>F4L3Z5</accession>
<comment type="similarity">
    <text evidence="10">Belongs to the TonB-dependent receptor family.</text>
</comment>
<feature type="domain" description="TonB-dependent receptor-like beta-barrel" evidence="11">
    <location>
        <begin position="397"/>
        <end position="893"/>
    </location>
</feature>
<dbReference type="GO" id="GO:0009279">
    <property type="term" value="C:cell outer membrane"/>
    <property type="evidence" value="ECO:0007669"/>
    <property type="project" value="UniProtKB-SubCell"/>
</dbReference>
<keyword evidence="7 10" id="KW-0472">Membrane</keyword>
<evidence type="ECO:0000256" key="2">
    <source>
        <dbReference type="ARBA" id="ARBA00022448"/>
    </source>
</evidence>
<dbReference type="PANTHER" id="PTHR30069:SF29">
    <property type="entry name" value="HEMOGLOBIN AND HEMOGLOBIN-HAPTOGLOBIN-BINDING PROTEIN 1-RELATED"/>
    <property type="match status" value="1"/>
</dbReference>
<dbReference type="HOGENOM" id="CLU_307117_0_0_10"/>
<comment type="subcellular location">
    <subcellularLocation>
        <location evidence="1">Cell outer membrane</location>
        <topology evidence="1">Multi-pass membrane protein</topology>
    </subcellularLocation>
</comment>
<dbReference type="InterPro" id="IPR012910">
    <property type="entry name" value="Plug_dom"/>
</dbReference>
<dbReference type="Pfam" id="PF13715">
    <property type="entry name" value="CarbopepD_reg_2"/>
    <property type="match status" value="1"/>
</dbReference>
<evidence type="ECO:0000256" key="3">
    <source>
        <dbReference type="ARBA" id="ARBA00022452"/>
    </source>
</evidence>
<dbReference type="InterPro" id="IPR008969">
    <property type="entry name" value="CarboxyPept-like_regulatory"/>
</dbReference>
<evidence type="ECO:0000256" key="10">
    <source>
        <dbReference type="RuleBase" id="RU003357"/>
    </source>
</evidence>